<organism evidence="2">
    <name type="scientific">Leptocylindrus danicus</name>
    <dbReference type="NCBI Taxonomy" id="163516"/>
    <lineage>
        <taxon>Eukaryota</taxon>
        <taxon>Sar</taxon>
        <taxon>Stramenopiles</taxon>
        <taxon>Ochrophyta</taxon>
        <taxon>Bacillariophyta</taxon>
        <taxon>Coscinodiscophyceae</taxon>
        <taxon>Chaetocerotophycidae</taxon>
        <taxon>Leptocylindrales</taxon>
        <taxon>Leptocylindraceae</taxon>
        <taxon>Leptocylindrus</taxon>
    </lineage>
</organism>
<feature type="region of interest" description="Disordered" evidence="1">
    <location>
        <begin position="12"/>
        <end position="39"/>
    </location>
</feature>
<dbReference type="AlphaFoldDB" id="A0A7S2KH78"/>
<name>A0A7S2KH78_9STRA</name>
<protein>
    <submittedName>
        <fullName evidence="2">Uncharacterized protein</fullName>
    </submittedName>
</protein>
<sequence length="280" mass="31105">MCNTRRLRLSETNFHMSDQEVAPKGNGVQTDSNDDDVNNNNCNNYAAFRSPGLRRPSFVPSVTTTPSMPLPELNLDACYCGSGSPTSAVIDAPCFPSGFVMKPCPSATNNFHQEVHSSPADEASHVPIPRLTARKSLLADHHYTSTTSKSSSLSLSLASANNKRVIFSTFWQSKTANGPKSILKGSSYYKYGCLSETQVPEALKQVRFCPRVLCIGMSKKKRRQSFDSLQRRWWSRKELQESQRELTSELMRTSLGLKALMSRKGLLSSLVTEALHEIYS</sequence>
<accession>A0A7S2KH78</accession>
<dbReference type="EMBL" id="HBGY01014247">
    <property type="protein sequence ID" value="CAD9576894.1"/>
    <property type="molecule type" value="Transcribed_RNA"/>
</dbReference>
<evidence type="ECO:0000313" key="2">
    <source>
        <dbReference type="EMBL" id="CAD9576894.1"/>
    </source>
</evidence>
<proteinExistence type="predicted"/>
<evidence type="ECO:0000256" key="1">
    <source>
        <dbReference type="SAM" id="MobiDB-lite"/>
    </source>
</evidence>
<reference evidence="2" key="1">
    <citation type="submission" date="2021-01" db="EMBL/GenBank/DDBJ databases">
        <authorList>
            <person name="Corre E."/>
            <person name="Pelletier E."/>
            <person name="Niang G."/>
            <person name="Scheremetjew M."/>
            <person name="Finn R."/>
            <person name="Kale V."/>
            <person name="Holt S."/>
            <person name="Cochrane G."/>
            <person name="Meng A."/>
            <person name="Brown T."/>
            <person name="Cohen L."/>
        </authorList>
    </citation>
    <scope>NUCLEOTIDE SEQUENCE</scope>
    <source>
        <strain evidence="2">B650</strain>
    </source>
</reference>
<gene>
    <name evidence="2" type="ORF">LDAN0321_LOCUS9220</name>
</gene>